<dbReference type="RefSeq" id="XP_001796805.1">
    <property type="nucleotide sequence ID" value="XM_001796753.1"/>
</dbReference>
<dbReference type="AlphaFoldDB" id="Q0UP80"/>
<dbReference type="PANTHER" id="PTHR24148:SF64">
    <property type="entry name" value="HETEROKARYON INCOMPATIBILITY DOMAIN-CONTAINING PROTEIN"/>
    <property type="match status" value="1"/>
</dbReference>
<sequence>MLPAFDSRNGHARGHNMKKLAEHKLLVRASSRYIYAPFAPDDYGMVGFRYDRLPSAKSLRILSLWPAQSGEPVQVSLETVPEAYVTNSLSGCQALSYVWGNTDRTTIITCNGKTLGITKNLYIALQAIRQPDRETTLWADAICIDQDNVEERNEQIKLMATIYSSAKRVLVWLGHSQDAEAAFSIANRMVEDFRLSRREIGLASEAIIMYGTARISWEQLYSVYSLFESQFSREMLMKFSFEPDRVTCFTIGVQQN</sequence>
<dbReference type="KEGG" id="pno:SNOG_06434"/>
<dbReference type="Proteomes" id="UP000001055">
    <property type="component" value="Unassembled WGS sequence"/>
</dbReference>
<dbReference type="EMBL" id="CH445333">
    <property type="protein sequence ID" value="EAT86265.1"/>
    <property type="molecule type" value="Genomic_DNA"/>
</dbReference>
<proteinExistence type="predicted"/>
<protein>
    <recommendedName>
        <fullName evidence="1">Heterokaryon incompatibility domain-containing protein</fullName>
    </recommendedName>
</protein>
<accession>Q0UP80</accession>
<dbReference type="VEuPathDB" id="FungiDB:JI435_064340"/>
<dbReference type="PANTHER" id="PTHR24148">
    <property type="entry name" value="ANKYRIN REPEAT DOMAIN-CONTAINING PROTEIN 39 HOMOLOG-RELATED"/>
    <property type="match status" value="1"/>
</dbReference>
<dbReference type="GeneID" id="5973684"/>
<dbReference type="HOGENOM" id="CLU_1086285_0_0_1"/>
<evidence type="ECO:0000313" key="3">
    <source>
        <dbReference type="Proteomes" id="UP000001055"/>
    </source>
</evidence>
<gene>
    <name evidence="2" type="ORF">SNOG_06434</name>
</gene>
<dbReference type="OMA" id="CFERAQP"/>
<dbReference type="InterPro" id="IPR052895">
    <property type="entry name" value="HetReg/Transcr_Mod"/>
</dbReference>
<evidence type="ECO:0000259" key="1">
    <source>
        <dbReference type="Pfam" id="PF06985"/>
    </source>
</evidence>
<dbReference type="STRING" id="321614.Q0UP80"/>
<dbReference type="eggNOG" id="ENOG502TDH9">
    <property type="taxonomic scope" value="Eukaryota"/>
</dbReference>
<dbReference type="InParanoid" id="Q0UP80"/>
<feature type="domain" description="Heterokaryon incompatibility" evidence="1">
    <location>
        <begin position="94"/>
        <end position="184"/>
    </location>
</feature>
<reference evidence="3" key="1">
    <citation type="journal article" date="2007" name="Plant Cell">
        <title>Dothideomycete-plant interactions illuminated by genome sequencing and EST analysis of the wheat pathogen Stagonospora nodorum.</title>
        <authorList>
            <person name="Hane J.K."/>
            <person name="Lowe R.G."/>
            <person name="Solomon P.S."/>
            <person name="Tan K.C."/>
            <person name="Schoch C.L."/>
            <person name="Spatafora J.W."/>
            <person name="Crous P.W."/>
            <person name="Kodira C."/>
            <person name="Birren B.W."/>
            <person name="Galagan J.E."/>
            <person name="Torriani S.F."/>
            <person name="McDonald B.A."/>
            <person name="Oliver R.P."/>
        </authorList>
    </citation>
    <scope>NUCLEOTIDE SEQUENCE [LARGE SCALE GENOMIC DNA]</scope>
    <source>
        <strain evidence="3">SN15 / ATCC MYA-4574 / FGSC 10173</strain>
    </source>
</reference>
<dbReference type="Pfam" id="PF06985">
    <property type="entry name" value="HET"/>
    <property type="match status" value="1"/>
</dbReference>
<organism evidence="2 3">
    <name type="scientific">Phaeosphaeria nodorum (strain SN15 / ATCC MYA-4574 / FGSC 10173)</name>
    <name type="common">Glume blotch fungus</name>
    <name type="synonym">Parastagonospora nodorum</name>
    <dbReference type="NCBI Taxonomy" id="321614"/>
    <lineage>
        <taxon>Eukaryota</taxon>
        <taxon>Fungi</taxon>
        <taxon>Dikarya</taxon>
        <taxon>Ascomycota</taxon>
        <taxon>Pezizomycotina</taxon>
        <taxon>Dothideomycetes</taxon>
        <taxon>Pleosporomycetidae</taxon>
        <taxon>Pleosporales</taxon>
        <taxon>Pleosporineae</taxon>
        <taxon>Phaeosphaeriaceae</taxon>
        <taxon>Parastagonospora</taxon>
    </lineage>
</organism>
<evidence type="ECO:0000313" key="2">
    <source>
        <dbReference type="EMBL" id="EAT86265.1"/>
    </source>
</evidence>
<dbReference type="InterPro" id="IPR010730">
    <property type="entry name" value="HET"/>
</dbReference>
<name>Q0UP80_PHANO</name>